<dbReference type="GeneTree" id="ENSGT01070000257290"/>
<reference evidence="2" key="1">
    <citation type="journal article" date="2020" name="Gigascience">
        <title>An improved pig reference genome sequence to enable pig genetics and genomics research.</title>
        <authorList>
            <person name="Warr A."/>
            <person name="Affara N."/>
            <person name="Aken B."/>
            <person name="Beiki H."/>
            <person name="Bickhart D.M."/>
            <person name="Billis K."/>
            <person name="Chow W."/>
            <person name="Eory L."/>
            <person name="Finlayson H.A."/>
            <person name="Flicek P."/>
            <person name="Giron C.G."/>
            <person name="Griffin D.K."/>
            <person name="Hall R."/>
            <person name="Hannum G."/>
            <person name="Hourlier T."/>
            <person name="Howe K."/>
            <person name="Hume D.A."/>
            <person name="Izuogu O."/>
            <person name="Kim K."/>
            <person name="Koren S."/>
            <person name="Liu H."/>
            <person name="Manchanda N."/>
            <person name="Martin F.J."/>
            <person name="Nonneman D.J."/>
            <person name="O'Connor R.E."/>
            <person name="Phillippy A.M."/>
            <person name="Rohrer G.A."/>
            <person name="Rosen B.D."/>
            <person name="Rund L.A."/>
            <person name="Sargent C.A."/>
            <person name="Schook L.B."/>
            <person name="Schroeder S.G."/>
            <person name="Schwartz A.S."/>
            <person name="Skinner B.M."/>
            <person name="Talbot R."/>
            <person name="Tseng E."/>
            <person name="Tuggle C.K."/>
            <person name="Watson M."/>
            <person name="Smith T.P.L."/>
            <person name="Archibald A.L."/>
        </authorList>
    </citation>
    <scope>NUCLEOTIDE SEQUENCE [LARGE SCALE GENOMIC DNA]</scope>
    <source>
        <strain evidence="2">Duroc</strain>
    </source>
</reference>
<evidence type="ECO:0000313" key="2">
    <source>
        <dbReference type="Ensembl" id="ENSSSCP00000077426.1"/>
    </source>
</evidence>
<evidence type="ECO:0000256" key="1">
    <source>
        <dbReference type="SAM" id="MobiDB-lite"/>
    </source>
</evidence>
<keyword evidence="3" id="KW-1185">Reference proteome</keyword>
<protein>
    <submittedName>
        <fullName evidence="2">Uncharacterized protein</fullName>
    </submittedName>
</protein>
<dbReference type="AlphaFoldDB" id="A0A8W4FDU1"/>
<sequence length="86" mass="9769">ILPHYQHLPPVGTSSQTDEPALTGQHHPEPIFCIKVHSWYCPFSGFAQMYNDSGAPYNIIQRSFTTLESLWIPRIHLSLAANPRCH</sequence>
<organism evidence="2 3">
    <name type="scientific">Sus scrofa</name>
    <name type="common">Pig</name>
    <dbReference type="NCBI Taxonomy" id="9823"/>
    <lineage>
        <taxon>Eukaryota</taxon>
        <taxon>Metazoa</taxon>
        <taxon>Chordata</taxon>
        <taxon>Craniata</taxon>
        <taxon>Vertebrata</taxon>
        <taxon>Euteleostomi</taxon>
        <taxon>Mammalia</taxon>
        <taxon>Eutheria</taxon>
        <taxon>Laurasiatheria</taxon>
        <taxon>Artiodactyla</taxon>
        <taxon>Suina</taxon>
        <taxon>Suidae</taxon>
        <taxon>Sus</taxon>
    </lineage>
</organism>
<reference evidence="2" key="3">
    <citation type="submission" date="2025-09" db="UniProtKB">
        <authorList>
            <consortium name="Ensembl"/>
        </authorList>
    </citation>
    <scope>IDENTIFICATION</scope>
</reference>
<proteinExistence type="predicted"/>
<dbReference type="Proteomes" id="UP000008227">
    <property type="component" value="Chromosome 1"/>
</dbReference>
<dbReference type="Ensembl" id="ENSSSCT00000093069.1">
    <property type="protein sequence ID" value="ENSSSCP00000077426.1"/>
    <property type="gene ID" value="ENSSSCG00000057943.1"/>
</dbReference>
<feature type="region of interest" description="Disordered" evidence="1">
    <location>
        <begin position="1"/>
        <end position="24"/>
    </location>
</feature>
<reference evidence="2" key="2">
    <citation type="submission" date="2025-08" db="UniProtKB">
        <authorList>
            <consortium name="Ensembl"/>
        </authorList>
    </citation>
    <scope>IDENTIFICATION</scope>
</reference>
<name>A0A8W4FDU1_PIG</name>
<evidence type="ECO:0000313" key="3">
    <source>
        <dbReference type="Proteomes" id="UP000008227"/>
    </source>
</evidence>
<accession>A0A8W4FDU1</accession>